<dbReference type="AlphaFoldDB" id="M3FUE2"/>
<organism evidence="1 2">
    <name type="scientific">Streptomyces bottropensis ATCC 25435</name>
    <dbReference type="NCBI Taxonomy" id="1054862"/>
    <lineage>
        <taxon>Bacteria</taxon>
        <taxon>Bacillati</taxon>
        <taxon>Actinomycetota</taxon>
        <taxon>Actinomycetes</taxon>
        <taxon>Kitasatosporales</taxon>
        <taxon>Streptomycetaceae</taxon>
        <taxon>Streptomyces</taxon>
    </lineage>
</organism>
<protein>
    <submittedName>
        <fullName evidence="1">Uncharacterized protein</fullName>
    </submittedName>
</protein>
<dbReference type="EMBL" id="KB405061">
    <property type="protein sequence ID" value="EMF56590.1"/>
    <property type="molecule type" value="Genomic_DNA"/>
</dbReference>
<dbReference type="Proteomes" id="UP000030760">
    <property type="component" value="Unassembled WGS sequence"/>
</dbReference>
<evidence type="ECO:0000313" key="1">
    <source>
        <dbReference type="EMBL" id="EMF56590.1"/>
    </source>
</evidence>
<proteinExistence type="predicted"/>
<reference evidence="2" key="1">
    <citation type="journal article" date="2013" name="Genome Announc.">
        <title>Draft Genome Sequence of Streptomyces bottropensis ATCC 25435, a Bottromycin-Producing Actinomycete.</title>
        <authorList>
            <person name="Zhang H."/>
            <person name="Zhou W."/>
            <person name="Zhuang Y."/>
            <person name="Liang X."/>
            <person name="Liu T."/>
        </authorList>
    </citation>
    <scope>NUCLEOTIDE SEQUENCE [LARGE SCALE GENOMIC DNA]</scope>
    <source>
        <strain evidence="2">ATCC 25435</strain>
    </source>
</reference>
<sequence>MVGTRLEPDVAGMFAEGCTERGALHARRRDNRTAEGLEGDE</sequence>
<accession>M3FUE2</accession>
<evidence type="ECO:0000313" key="2">
    <source>
        <dbReference type="Proteomes" id="UP000030760"/>
    </source>
</evidence>
<gene>
    <name evidence="1" type="ORF">SBD_1919</name>
</gene>
<name>M3FUE2_9ACTN</name>